<reference evidence="2 3" key="1">
    <citation type="submission" date="2024-06" db="EMBL/GenBank/DDBJ databases">
        <title>The Natural Products Discovery Center: Release of the First 8490 Sequenced Strains for Exploring Actinobacteria Biosynthetic Diversity.</title>
        <authorList>
            <person name="Kalkreuter E."/>
            <person name="Kautsar S.A."/>
            <person name="Yang D."/>
            <person name="Bader C.D."/>
            <person name="Teijaro C.N."/>
            <person name="Fluegel L."/>
            <person name="Davis C.M."/>
            <person name="Simpson J.R."/>
            <person name="Lauterbach L."/>
            <person name="Steele A.D."/>
            <person name="Gui C."/>
            <person name="Meng S."/>
            <person name="Li G."/>
            <person name="Viehrig K."/>
            <person name="Ye F."/>
            <person name="Su P."/>
            <person name="Kiefer A.F."/>
            <person name="Nichols A."/>
            <person name="Cepeda A.J."/>
            <person name="Yan W."/>
            <person name="Fan B."/>
            <person name="Jiang Y."/>
            <person name="Adhikari A."/>
            <person name="Zheng C.-J."/>
            <person name="Schuster L."/>
            <person name="Cowan T.M."/>
            <person name="Smanski M.J."/>
            <person name="Chevrette M.G."/>
            <person name="De Carvalho L.P.S."/>
            <person name="Shen B."/>
        </authorList>
    </citation>
    <scope>NUCLEOTIDE SEQUENCE [LARGE SCALE GENOMIC DNA]</scope>
    <source>
        <strain evidence="2 3">NPDC033843</strain>
    </source>
</reference>
<proteinExistence type="predicted"/>
<comment type="caution">
    <text evidence="2">The sequence shown here is derived from an EMBL/GenBank/DDBJ whole genome shotgun (WGS) entry which is preliminary data.</text>
</comment>
<sequence length="575" mass="64374">MDRITKTYLEAFQSEQCLGHLSLSDAFERLADYCVVSDAYDDEFNVEDVHTGGGADLGLDGIAILVNGALVTSREEVIDLLSISGSLDVMFVFIQAKSGGDFSGESISAFFDGVDEFFQERIELPANEEVHQAHELMEVIYENSVKFKTKKPSCRINYVTTGQWAGDGYLQTKIDRRVASLRATGLFSDVEFNPMGADELHASYQRSKNSVSAEFTFSNKVLLPEIPGVDEAYLGVIPASEFMKLVTDGSGNIRKSLFYDNIRDFQDYNTVNVEIRQTLAAAATQGRFAVLNNGVTIVTQQLQTTRDKFTLTDYQIVNGCQTSHVLFDERGKLTDLIHIPLKVISTQDEEIISSVITATNRQTQVTVEDLYALGAFQKKLEAFLAAYPDKKKLFYERRSKQYNAQPGIEKVRIITKPQQIKAFAAMFLDDAHRSSRYYSDLQAQVGDKIFNEQHKLEPYYAAAFGFYKLEFLFRNGVLPVYYKPARYHLLMAFRYLAAGPELPAFHANRVQKYSNVICEALWDDARVEQTFKKAIEAVDAALSGASLTRDTVKTQGFTDAVKAALGHPSRARSSS</sequence>
<protein>
    <submittedName>
        <fullName evidence="2">AIPR family protein</fullName>
    </submittedName>
</protein>
<dbReference type="EMBL" id="JBEZVE010000023">
    <property type="protein sequence ID" value="MEU3785745.1"/>
    <property type="molecule type" value="Genomic_DNA"/>
</dbReference>
<name>A0ABV2ZUL8_9ACTN</name>
<evidence type="ECO:0000259" key="1">
    <source>
        <dbReference type="Pfam" id="PF10592"/>
    </source>
</evidence>
<dbReference type="Proteomes" id="UP001550739">
    <property type="component" value="Unassembled WGS sequence"/>
</dbReference>
<accession>A0ABV2ZUL8</accession>
<evidence type="ECO:0000313" key="3">
    <source>
        <dbReference type="Proteomes" id="UP001550739"/>
    </source>
</evidence>
<dbReference type="InterPro" id="IPR018891">
    <property type="entry name" value="AIPR_C"/>
</dbReference>
<dbReference type="Pfam" id="PF10592">
    <property type="entry name" value="AIPR"/>
    <property type="match status" value="1"/>
</dbReference>
<keyword evidence="3" id="KW-1185">Reference proteome</keyword>
<dbReference type="RefSeq" id="WP_361707490.1">
    <property type="nucleotide sequence ID" value="NZ_JBEZVE010000023.1"/>
</dbReference>
<evidence type="ECO:0000313" key="2">
    <source>
        <dbReference type="EMBL" id="MEU3785745.1"/>
    </source>
</evidence>
<feature type="domain" description="Abortive phage infection protein C-terminal" evidence="1">
    <location>
        <begin position="258"/>
        <end position="538"/>
    </location>
</feature>
<organism evidence="2 3">
    <name type="scientific">Streptomyces sp. 900129855</name>
    <dbReference type="NCBI Taxonomy" id="3155129"/>
    <lineage>
        <taxon>Bacteria</taxon>
        <taxon>Bacillati</taxon>
        <taxon>Actinomycetota</taxon>
        <taxon>Actinomycetes</taxon>
        <taxon>Kitasatosporales</taxon>
        <taxon>Streptomycetaceae</taxon>
        <taxon>Streptomyces</taxon>
    </lineage>
</organism>
<gene>
    <name evidence="2" type="ORF">AB0E89_35270</name>
</gene>